<comment type="subcellular location">
    <subcellularLocation>
        <location evidence="1">Membrane</location>
        <topology evidence="1">Multi-pass membrane protein</topology>
    </subcellularLocation>
</comment>
<dbReference type="InterPro" id="IPR001173">
    <property type="entry name" value="Glyco_trans_2-like"/>
</dbReference>
<keyword evidence="5 7" id="KW-1133">Transmembrane helix</keyword>
<keyword evidence="2" id="KW-0328">Glycosyltransferase</keyword>
<dbReference type="PANTHER" id="PTHR48090">
    <property type="entry name" value="UNDECAPRENYL-PHOSPHATE 4-DEOXY-4-FORMAMIDO-L-ARABINOSE TRANSFERASE-RELATED"/>
    <property type="match status" value="1"/>
</dbReference>
<evidence type="ECO:0000256" key="5">
    <source>
        <dbReference type="ARBA" id="ARBA00022989"/>
    </source>
</evidence>
<dbReference type="PANTHER" id="PTHR48090:SF1">
    <property type="entry name" value="PROPHAGE BACTOPRENOL GLUCOSYL TRANSFERASE HOMOLOG"/>
    <property type="match status" value="1"/>
</dbReference>
<dbReference type="GO" id="GO:0005886">
    <property type="term" value="C:plasma membrane"/>
    <property type="evidence" value="ECO:0007669"/>
    <property type="project" value="TreeGrafter"/>
</dbReference>
<protein>
    <submittedName>
        <fullName evidence="9">Unannotated protein</fullName>
    </submittedName>
</protein>
<accession>A0A6J6E7W9</accession>
<evidence type="ECO:0000259" key="8">
    <source>
        <dbReference type="Pfam" id="PF00535"/>
    </source>
</evidence>
<reference evidence="9" key="1">
    <citation type="submission" date="2020-05" db="EMBL/GenBank/DDBJ databases">
        <authorList>
            <person name="Chiriac C."/>
            <person name="Salcher M."/>
            <person name="Ghai R."/>
            <person name="Kavagutti S V."/>
        </authorList>
    </citation>
    <scope>NUCLEOTIDE SEQUENCE</scope>
</reference>
<feature type="domain" description="Glycosyltransferase 2-like" evidence="8">
    <location>
        <begin position="6"/>
        <end position="164"/>
    </location>
</feature>
<dbReference type="InterPro" id="IPR050256">
    <property type="entry name" value="Glycosyltransferase_2"/>
</dbReference>
<keyword evidence="3" id="KW-0808">Transferase</keyword>
<feature type="transmembrane region" description="Helical" evidence="7">
    <location>
        <begin position="262"/>
        <end position="286"/>
    </location>
</feature>
<evidence type="ECO:0000256" key="4">
    <source>
        <dbReference type="ARBA" id="ARBA00022692"/>
    </source>
</evidence>
<evidence type="ECO:0000313" key="9">
    <source>
        <dbReference type="EMBL" id="CAB4571375.1"/>
    </source>
</evidence>
<dbReference type="AlphaFoldDB" id="A0A6J6E7W9"/>
<dbReference type="GO" id="GO:0016757">
    <property type="term" value="F:glycosyltransferase activity"/>
    <property type="evidence" value="ECO:0007669"/>
    <property type="project" value="UniProtKB-KW"/>
</dbReference>
<feature type="transmembrane region" description="Helical" evidence="7">
    <location>
        <begin position="229"/>
        <end position="250"/>
    </location>
</feature>
<gene>
    <name evidence="9" type="ORF">UFOPK1740_00263</name>
</gene>
<organism evidence="9">
    <name type="scientific">freshwater metagenome</name>
    <dbReference type="NCBI Taxonomy" id="449393"/>
    <lineage>
        <taxon>unclassified sequences</taxon>
        <taxon>metagenomes</taxon>
        <taxon>ecological metagenomes</taxon>
    </lineage>
</organism>
<evidence type="ECO:0000256" key="3">
    <source>
        <dbReference type="ARBA" id="ARBA00022679"/>
    </source>
</evidence>
<proteinExistence type="predicted"/>
<evidence type="ECO:0000256" key="6">
    <source>
        <dbReference type="ARBA" id="ARBA00023136"/>
    </source>
</evidence>
<dbReference type="InterPro" id="IPR029044">
    <property type="entry name" value="Nucleotide-diphossugar_trans"/>
</dbReference>
<dbReference type="Pfam" id="PF00535">
    <property type="entry name" value="Glycos_transf_2"/>
    <property type="match status" value="1"/>
</dbReference>
<dbReference type="SUPFAM" id="SSF53448">
    <property type="entry name" value="Nucleotide-diphospho-sugar transferases"/>
    <property type="match status" value="1"/>
</dbReference>
<name>A0A6J6E7W9_9ZZZZ</name>
<dbReference type="Gene3D" id="3.90.550.10">
    <property type="entry name" value="Spore Coat Polysaccharide Biosynthesis Protein SpsA, Chain A"/>
    <property type="match status" value="1"/>
</dbReference>
<dbReference type="EMBL" id="CAEZTU010000006">
    <property type="protein sequence ID" value="CAB4571375.1"/>
    <property type="molecule type" value="Genomic_DNA"/>
</dbReference>
<dbReference type="CDD" id="cd04187">
    <property type="entry name" value="DPM1_like_bac"/>
    <property type="match status" value="1"/>
</dbReference>
<keyword evidence="6 7" id="KW-0472">Membrane</keyword>
<keyword evidence="4 7" id="KW-0812">Transmembrane</keyword>
<sequence>MTLELSVVVPVFNEELGIKEFAQELRSNLDSLKIEYEVIFINDGSKDSTQQIIDQIIWPQLRSYEFRFNAGHMSALEAGLKKSKGEKIITMDSDLQHPPAYIKEFLRIQNETSADVVYGIRNSRKEDNFFKRFTASIYYFLMKKLSGINIRANAADYRLIVKEVRDVLISLDEQDKIFRLLIPSLNFREAELSFVADKRKYGKSKYGIKNMGLLAISSALSFSTKPLRWAIWIGLWAVLISILWIIYIFVAQISGWVIQGWTSLIAAVVLFAGVQLLILGIVGQYIGQIYVTQQRRPKYLFKNKQED</sequence>
<evidence type="ECO:0000256" key="2">
    <source>
        <dbReference type="ARBA" id="ARBA00022676"/>
    </source>
</evidence>
<evidence type="ECO:0000256" key="1">
    <source>
        <dbReference type="ARBA" id="ARBA00004141"/>
    </source>
</evidence>
<evidence type="ECO:0000256" key="7">
    <source>
        <dbReference type="SAM" id="Phobius"/>
    </source>
</evidence>